<dbReference type="PANTHER" id="PTHR47723:SF19">
    <property type="entry name" value="POLYNUCLEOTIDYL TRANSFERASE, RIBONUCLEASE H-LIKE SUPERFAMILY PROTEIN"/>
    <property type="match status" value="1"/>
</dbReference>
<dbReference type="RefSeq" id="WP_058297599.1">
    <property type="nucleotide sequence ID" value="NZ_FMAU01000001.1"/>
</dbReference>
<dbReference type="Proteomes" id="UP000181997">
    <property type="component" value="Unassembled WGS sequence"/>
</dbReference>
<dbReference type="EMBL" id="FMAU01000001">
    <property type="protein sequence ID" value="SCB83359.1"/>
    <property type="molecule type" value="Genomic_DNA"/>
</dbReference>
<evidence type="ECO:0000313" key="3">
    <source>
        <dbReference type="Proteomes" id="UP000181997"/>
    </source>
</evidence>
<organism evidence="2 3">
    <name type="scientific">[Bacillus] enclensis</name>
    <dbReference type="NCBI Taxonomy" id="1402860"/>
    <lineage>
        <taxon>Bacteria</taxon>
        <taxon>Bacillati</taxon>
        <taxon>Bacillota</taxon>
        <taxon>Bacilli</taxon>
        <taxon>Bacillales</taxon>
        <taxon>Bacillaceae</taxon>
        <taxon>Rossellomorea</taxon>
    </lineage>
</organism>
<dbReference type="InterPro" id="IPR012337">
    <property type="entry name" value="RNaseH-like_sf"/>
</dbReference>
<sequence length="129" mass="14213">MFEVNIDGASAGNPGPSGAGIVIKQNGQVQHFSLPLGDMDNHLAEFTACKKALEICIEKNADTVWVRSDSQALVHAVEKEFVKSPLYKSILLDILRLADQIPLFFIKWVPSKENKMADELARKAIHLNG</sequence>
<name>A0A0V8HL11_9BACI</name>
<evidence type="ECO:0000259" key="1">
    <source>
        <dbReference type="PROSITE" id="PS50879"/>
    </source>
</evidence>
<dbReference type="PROSITE" id="PS50879">
    <property type="entry name" value="RNASE_H_1"/>
    <property type="match status" value="1"/>
</dbReference>
<dbReference type="Pfam" id="PF13456">
    <property type="entry name" value="RVT_3"/>
    <property type="match status" value="1"/>
</dbReference>
<feature type="domain" description="RNase H type-1" evidence="1">
    <location>
        <begin position="1"/>
        <end position="126"/>
    </location>
</feature>
<dbReference type="PANTHER" id="PTHR47723">
    <property type="entry name" value="OS05G0353850 PROTEIN"/>
    <property type="match status" value="1"/>
</dbReference>
<dbReference type="GO" id="GO:0004523">
    <property type="term" value="F:RNA-DNA hybrid ribonuclease activity"/>
    <property type="evidence" value="ECO:0007669"/>
    <property type="project" value="InterPro"/>
</dbReference>
<dbReference type="InterPro" id="IPR036397">
    <property type="entry name" value="RNaseH_sf"/>
</dbReference>
<accession>A0A0V8HL11</accession>
<evidence type="ECO:0000313" key="2">
    <source>
        <dbReference type="EMBL" id="SCB83359.1"/>
    </source>
</evidence>
<dbReference type="InterPro" id="IPR002156">
    <property type="entry name" value="RNaseH_domain"/>
</dbReference>
<dbReference type="AlphaFoldDB" id="A0A0V8HL11"/>
<proteinExistence type="predicted"/>
<keyword evidence="3" id="KW-1185">Reference proteome</keyword>
<dbReference type="Gene3D" id="3.30.420.10">
    <property type="entry name" value="Ribonuclease H-like superfamily/Ribonuclease H"/>
    <property type="match status" value="1"/>
</dbReference>
<dbReference type="SUPFAM" id="SSF53098">
    <property type="entry name" value="Ribonuclease H-like"/>
    <property type="match status" value="1"/>
</dbReference>
<dbReference type="OrthoDB" id="7845843at2"/>
<protein>
    <submittedName>
        <fullName evidence="2">Ribonuclease HI</fullName>
    </submittedName>
</protein>
<reference evidence="3" key="1">
    <citation type="submission" date="2016-08" db="EMBL/GenBank/DDBJ databases">
        <authorList>
            <person name="Varghese N."/>
            <person name="Submissions Spin"/>
        </authorList>
    </citation>
    <scope>NUCLEOTIDE SEQUENCE [LARGE SCALE GENOMIC DNA]</scope>
    <source>
        <strain evidence="3">SGD-1123</strain>
    </source>
</reference>
<dbReference type="GO" id="GO:0003676">
    <property type="term" value="F:nucleic acid binding"/>
    <property type="evidence" value="ECO:0007669"/>
    <property type="project" value="InterPro"/>
</dbReference>
<dbReference type="InterPro" id="IPR053151">
    <property type="entry name" value="RNase_H-like"/>
</dbReference>
<gene>
    <name evidence="2" type="ORF">GA0061094_0816</name>
</gene>
<dbReference type="CDD" id="cd09279">
    <property type="entry name" value="RNase_HI_like"/>
    <property type="match status" value="1"/>
</dbReference>